<name>A0ABV0WH05_9TELE</name>
<keyword evidence="2" id="KW-1185">Reference proteome</keyword>
<dbReference type="EMBL" id="JAHRIM010050609">
    <property type="protein sequence ID" value="MEQ2268848.1"/>
    <property type="molecule type" value="Genomic_DNA"/>
</dbReference>
<protein>
    <submittedName>
        <fullName evidence="1">Uncharacterized protein</fullName>
    </submittedName>
</protein>
<feature type="non-terminal residue" evidence="1">
    <location>
        <position position="1"/>
    </location>
</feature>
<reference evidence="1 2" key="1">
    <citation type="submission" date="2021-06" db="EMBL/GenBank/DDBJ databases">
        <authorList>
            <person name="Palmer J.M."/>
        </authorList>
    </citation>
    <scope>NUCLEOTIDE SEQUENCE [LARGE SCALE GENOMIC DNA]</scope>
    <source>
        <strain evidence="1 2">XR_2019</strain>
        <tissue evidence="1">Muscle</tissue>
    </source>
</reference>
<organism evidence="1 2">
    <name type="scientific">Xenotaenia resolanae</name>
    <dbReference type="NCBI Taxonomy" id="208358"/>
    <lineage>
        <taxon>Eukaryota</taxon>
        <taxon>Metazoa</taxon>
        <taxon>Chordata</taxon>
        <taxon>Craniata</taxon>
        <taxon>Vertebrata</taxon>
        <taxon>Euteleostomi</taxon>
        <taxon>Actinopterygii</taxon>
        <taxon>Neopterygii</taxon>
        <taxon>Teleostei</taxon>
        <taxon>Neoteleostei</taxon>
        <taxon>Acanthomorphata</taxon>
        <taxon>Ovalentaria</taxon>
        <taxon>Atherinomorphae</taxon>
        <taxon>Cyprinodontiformes</taxon>
        <taxon>Goodeidae</taxon>
        <taxon>Xenotaenia</taxon>
    </lineage>
</organism>
<proteinExistence type="predicted"/>
<accession>A0ABV0WH05</accession>
<comment type="caution">
    <text evidence="1">The sequence shown here is derived from an EMBL/GenBank/DDBJ whole genome shotgun (WGS) entry which is preliminary data.</text>
</comment>
<evidence type="ECO:0000313" key="2">
    <source>
        <dbReference type="Proteomes" id="UP001444071"/>
    </source>
</evidence>
<sequence length="78" mass="8677">DGNSRNMSAMRQMLLTLRVQNGEEMDLSVLPQSTAPPSSTPSMVISTKLPAWITADKWTTLTSSRQLQLSQCLLQRPM</sequence>
<feature type="non-terminal residue" evidence="1">
    <location>
        <position position="78"/>
    </location>
</feature>
<evidence type="ECO:0000313" key="1">
    <source>
        <dbReference type="EMBL" id="MEQ2268848.1"/>
    </source>
</evidence>
<dbReference type="Proteomes" id="UP001444071">
    <property type="component" value="Unassembled WGS sequence"/>
</dbReference>
<gene>
    <name evidence="1" type="ORF">XENORESO_016801</name>
</gene>